<dbReference type="RefSeq" id="WP_370397306.1">
    <property type="nucleotide sequence ID" value="NZ_JALBUT010000007.1"/>
</dbReference>
<keyword evidence="1" id="KW-0472">Membrane</keyword>
<gene>
    <name evidence="2" type="ORF">MOX91_06655</name>
</gene>
<dbReference type="Proteomes" id="UP001275932">
    <property type="component" value="Unassembled WGS sequence"/>
</dbReference>
<comment type="caution">
    <text evidence="2">The sequence shown here is derived from an EMBL/GenBank/DDBJ whole genome shotgun (WGS) entry which is preliminary data.</text>
</comment>
<sequence>MEKKTILTIFAVLIAAVVIWQLVEYFTYKSYEHKMLDNAVQFQKDFYDNANSQLKNMNF</sequence>
<evidence type="ECO:0000313" key="3">
    <source>
        <dbReference type="Proteomes" id="UP001275932"/>
    </source>
</evidence>
<keyword evidence="1" id="KW-1133">Transmembrane helix</keyword>
<feature type="transmembrane region" description="Helical" evidence="1">
    <location>
        <begin position="6"/>
        <end position="26"/>
    </location>
</feature>
<evidence type="ECO:0000256" key="1">
    <source>
        <dbReference type="SAM" id="Phobius"/>
    </source>
</evidence>
<proteinExistence type="predicted"/>
<evidence type="ECO:0000313" key="2">
    <source>
        <dbReference type="EMBL" id="MDX8415853.1"/>
    </source>
</evidence>
<reference evidence="2 3" key="1">
    <citation type="submission" date="2022-03" db="EMBL/GenBank/DDBJ databases">
        <title>Novel taxa within the pig intestine.</title>
        <authorList>
            <person name="Wylensek D."/>
            <person name="Bishof K."/>
            <person name="Afrizal A."/>
            <person name="Clavel T."/>
        </authorList>
    </citation>
    <scope>NUCLEOTIDE SEQUENCE [LARGE SCALE GENOMIC DNA]</scope>
    <source>
        <strain evidence="2 3">CLA-KB-P66</strain>
    </source>
</reference>
<organism evidence="2 3">
    <name type="scientific">Intestinicryptomonas porci</name>
    <dbReference type="NCBI Taxonomy" id="2926320"/>
    <lineage>
        <taxon>Bacteria</taxon>
        <taxon>Pseudomonadati</taxon>
        <taxon>Verrucomicrobiota</taxon>
        <taxon>Opitutia</taxon>
        <taxon>Opitutales</taxon>
        <taxon>Intestinicryptomonaceae</taxon>
        <taxon>Intestinicryptomonas</taxon>
    </lineage>
</organism>
<accession>A0ABU4WHY8</accession>
<keyword evidence="3" id="KW-1185">Reference proteome</keyword>
<protein>
    <submittedName>
        <fullName evidence="2">Uncharacterized protein</fullName>
    </submittedName>
</protein>
<keyword evidence="1" id="KW-0812">Transmembrane</keyword>
<dbReference type="EMBL" id="JALBUT010000007">
    <property type="protein sequence ID" value="MDX8415853.1"/>
    <property type="molecule type" value="Genomic_DNA"/>
</dbReference>
<name>A0ABU4WHY8_9BACT</name>